<dbReference type="Proteomes" id="UP001055879">
    <property type="component" value="Linkage Group LG05"/>
</dbReference>
<evidence type="ECO:0000313" key="1">
    <source>
        <dbReference type="EMBL" id="KAI3729790.1"/>
    </source>
</evidence>
<protein>
    <submittedName>
        <fullName evidence="1">Uncharacterized protein</fullName>
    </submittedName>
</protein>
<comment type="caution">
    <text evidence="1">The sequence shown here is derived from an EMBL/GenBank/DDBJ whole genome shotgun (WGS) entry which is preliminary data.</text>
</comment>
<organism evidence="1 2">
    <name type="scientific">Arctium lappa</name>
    <name type="common">Greater burdock</name>
    <name type="synonym">Lappa major</name>
    <dbReference type="NCBI Taxonomy" id="4217"/>
    <lineage>
        <taxon>Eukaryota</taxon>
        <taxon>Viridiplantae</taxon>
        <taxon>Streptophyta</taxon>
        <taxon>Embryophyta</taxon>
        <taxon>Tracheophyta</taxon>
        <taxon>Spermatophyta</taxon>
        <taxon>Magnoliopsida</taxon>
        <taxon>eudicotyledons</taxon>
        <taxon>Gunneridae</taxon>
        <taxon>Pentapetalae</taxon>
        <taxon>asterids</taxon>
        <taxon>campanulids</taxon>
        <taxon>Asterales</taxon>
        <taxon>Asteraceae</taxon>
        <taxon>Carduoideae</taxon>
        <taxon>Cardueae</taxon>
        <taxon>Arctiinae</taxon>
        <taxon>Arctium</taxon>
    </lineage>
</organism>
<sequence>MIWRVCSRLTTSEVVYSSIQNSDVFSKFEFCTSSSSTLVVISFHIFRAFRGYSSKGGGTDPWDSIFSGSCNGSKAHDYILVVDFLEAD</sequence>
<evidence type="ECO:0000313" key="2">
    <source>
        <dbReference type="Proteomes" id="UP001055879"/>
    </source>
</evidence>
<accession>A0ACB9C6C6</accession>
<gene>
    <name evidence="1" type="ORF">L6452_18458</name>
</gene>
<proteinExistence type="predicted"/>
<name>A0ACB9C6C6_ARCLA</name>
<dbReference type="EMBL" id="CM042051">
    <property type="protein sequence ID" value="KAI3729790.1"/>
    <property type="molecule type" value="Genomic_DNA"/>
</dbReference>
<reference evidence="2" key="1">
    <citation type="journal article" date="2022" name="Mol. Ecol. Resour.">
        <title>The genomes of chicory, endive, great burdock and yacon provide insights into Asteraceae palaeo-polyploidization history and plant inulin production.</title>
        <authorList>
            <person name="Fan W."/>
            <person name="Wang S."/>
            <person name="Wang H."/>
            <person name="Wang A."/>
            <person name="Jiang F."/>
            <person name="Liu H."/>
            <person name="Zhao H."/>
            <person name="Xu D."/>
            <person name="Zhang Y."/>
        </authorList>
    </citation>
    <scope>NUCLEOTIDE SEQUENCE [LARGE SCALE GENOMIC DNA]</scope>
    <source>
        <strain evidence="2">cv. Niubang</strain>
    </source>
</reference>
<keyword evidence="2" id="KW-1185">Reference proteome</keyword>
<reference evidence="1 2" key="2">
    <citation type="journal article" date="2022" name="Mol. Ecol. Resour.">
        <title>The genomes of chicory, endive, great burdock and yacon provide insights into Asteraceae paleo-polyploidization history and plant inulin production.</title>
        <authorList>
            <person name="Fan W."/>
            <person name="Wang S."/>
            <person name="Wang H."/>
            <person name="Wang A."/>
            <person name="Jiang F."/>
            <person name="Liu H."/>
            <person name="Zhao H."/>
            <person name="Xu D."/>
            <person name="Zhang Y."/>
        </authorList>
    </citation>
    <scope>NUCLEOTIDE SEQUENCE [LARGE SCALE GENOMIC DNA]</scope>
    <source>
        <strain evidence="2">cv. Niubang</strain>
    </source>
</reference>